<feature type="binding site" evidence="15">
    <location>
        <position position="152"/>
    </location>
    <ligand>
        <name>DNA</name>
        <dbReference type="ChEBI" id="CHEBI:16991"/>
    </ligand>
</feature>
<evidence type="ECO:0000259" key="17">
    <source>
        <dbReference type="PROSITE" id="PS51068"/>
    </source>
</evidence>
<dbReference type="STRING" id="1856405.BFC17_11585"/>
<evidence type="ECO:0000256" key="9">
    <source>
        <dbReference type="ARBA" id="ARBA00023125"/>
    </source>
</evidence>
<keyword evidence="9 15" id="KW-0238">DNA-binding</keyword>
<comment type="caution">
    <text evidence="18">The sequence shown here is derived from an EMBL/GenBank/DDBJ whole genome shotgun (WGS) entry which is preliminary data.</text>
</comment>
<dbReference type="PANTHER" id="PTHR22993">
    <property type="entry name" value="FORMAMIDOPYRIMIDINE-DNA GLYCOSYLASE"/>
    <property type="match status" value="1"/>
</dbReference>
<evidence type="ECO:0000256" key="15">
    <source>
        <dbReference type="HAMAP-Rule" id="MF_00103"/>
    </source>
</evidence>
<keyword evidence="5 15" id="KW-0227">DNA damage</keyword>
<evidence type="ECO:0000256" key="14">
    <source>
        <dbReference type="ARBA" id="ARBA00044632"/>
    </source>
</evidence>
<keyword evidence="7 15" id="KW-0378">Hydrolase</keyword>
<evidence type="ECO:0000256" key="10">
    <source>
        <dbReference type="ARBA" id="ARBA00023204"/>
    </source>
</evidence>
<comment type="catalytic activity">
    <reaction evidence="14 15">
        <text>2'-deoxyribonucleotide-(2'-deoxyribose 5'-phosphate)-2'-deoxyribonucleotide-DNA = a 3'-end 2'-deoxyribonucleotide-(2,3-dehydro-2,3-deoxyribose 5'-phosphate)-DNA + a 5'-end 5'-phospho-2'-deoxyribonucleoside-DNA + H(+)</text>
        <dbReference type="Rhea" id="RHEA:66592"/>
        <dbReference type="Rhea" id="RHEA-COMP:13180"/>
        <dbReference type="Rhea" id="RHEA-COMP:16897"/>
        <dbReference type="Rhea" id="RHEA-COMP:17067"/>
        <dbReference type="ChEBI" id="CHEBI:15378"/>
        <dbReference type="ChEBI" id="CHEBI:136412"/>
        <dbReference type="ChEBI" id="CHEBI:157695"/>
        <dbReference type="ChEBI" id="CHEBI:167181"/>
        <dbReference type="EC" id="4.2.99.18"/>
    </reaction>
</comment>
<evidence type="ECO:0000256" key="12">
    <source>
        <dbReference type="ARBA" id="ARBA00023268"/>
    </source>
</evidence>
<keyword evidence="8 15" id="KW-0862">Zinc</keyword>
<dbReference type="NCBIfam" id="NF002211">
    <property type="entry name" value="PRK01103.1"/>
    <property type="match status" value="1"/>
</dbReference>
<evidence type="ECO:0000256" key="3">
    <source>
        <dbReference type="ARBA" id="ARBA00011245"/>
    </source>
</evidence>
<keyword evidence="13 15" id="KW-0326">Glycosidase</keyword>
<dbReference type="EC" id="3.2.2.23" evidence="15"/>
<dbReference type="GO" id="GO:0006284">
    <property type="term" value="P:base-excision repair"/>
    <property type="evidence" value="ECO:0007669"/>
    <property type="project" value="InterPro"/>
</dbReference>
<accession>A0A1E8FHH9</accession>
<evidence type="ECO:0000256" key="6">
    <source>
        <dbReference type="ARBA" id="ARBA00022771"/>
    </source>
</evidence>
<dbReference type="FunFam" id="1.10.8.50:FF:000003">
    <property type="entry name" value="Formamidopyrimidine-DNA glycosylase"/>
    <property type="match status" value="1"/>
</dbReference>
<dbReference type="OrthoDB" id="9800855at2"/>
<evidence type="ECO:0000256" key="8">
    <source>
        <dbReference type="ARBA" id="ARBA00022833"/>
    </source>
</evidence>
<dbReference type="Gene3D" id="1.10.8.50">
    <property type="match status" value="1"/>
</dbReference>
<dbReference type="Pfam" id="PF06827">
    <property type="entry name" value="zf-FPG_IleRS"/>
    <property type="match status" value="1"/>
</dbReference>
<comment type="cofactor">
    <cofactor evidence="15">
        <name>Zn(2+)</name>
        <dbReference type="ChEBI" id="CHEBI:29105"/>
    </cofactor>
    <text evidence="15">Binds 1 zinc ion per subunit.</text>
</comment>
<dbReference type="SUPFAM" id="SSF81624">
    <property type="entry name" value="N-terminal domain of MutM-like DNA repair proteins"/>
    <property type="match status" value="1"/>
</dbReference>
<keyword evidence="19" id="KW-1185">Reference proteome</keyword>
<comment type="similarity">
    <text evidence="2 15">Belongs to the FPG family.</text>
</comment>
<comment type="catalytic activity">
    <reaction evidence="1 15">
        <text>Hydrolysis of DNA containing ring-opened 7-methylguanine residues, releasing 2,6-diamino-4-hydroxy-5-(N-methyl)formamidopyrimidine.</text>
        <dbReference type="EC" id="3.2.2.23"/>
    </reaction>
</comment>
<evidence type="ECO:0000256" key="7">
    <source>
        <dbReference type="ARBA" id="ARBA00022801"/>
    </source>
</evidence>
<feature type="active site" description="Proton donor; for delta-elimination activity" evidence="15">
    <location>
        <position position="261"/>
    </location>
</feature>
<dbReference type="FunFam" id="3.20.190.10:FF:000001">
    <property type="entry name" value="Formamidopyrimidine-DNA glycosylase"/>
    <property type="match status" value="1"/>
</dbReference>
<dbReference type="InterPro" id="IPR015886">
    <property type="entry name" value="H2TH_FPG"/>
</dbReference>
<dbReference type="AlphaFoldDB" id="A0A1E8FHH9"/>
<keyword evidence="12 15" id="KW-0511">Multifunctional enzyme</keyword>
<dbReference type="GO" id="GO:0034039">
    <property type="term" value="F:8-oxo-7,8-dihydroguanine DNA N-glycosylase activity"/>
    <property type="evidence" value="ECO:0007669"/>
    <property type="project" value="TreeGrafter"/>
</dbReference>
<feature type="domain" description="FPG-type" evidence="16">
    <location>
        <begin position="237"/>
        <end position="271"/>
    </location>
</feature>
<dbReference type="HAMAP" id="MF_00103">
    <property type="entry name" value="Fapy_DNA_glycosyl"/>
    <property type="match status" value="1"/>
</dbReference>
<dbReference type="PROSITE" id="PS51068">
    <property type="entry name" value="FPG_CAT"/>
    <property type="match status" value="1"/>
</dbReference>
<sequence length="271" mass="29784">MPELPEVEVSRLGVAPFLQGQVIQNIIVRDRRLRWPVSESLADAIGHRIEAVTRRAKYLIIVLQNGGQIILHLGMSGKLRVLEATVAPVKHDHLDIVLASGKCLRLNDPRRFGACLWQPPGAAEPTQLMNLGPEPLTDDFTADRLVALSRGKQSAVKNFIMDNAVVVGVGNIYANEALFMAGVDPRRKAGNVSAKRYQLLTQAIKEVLAKAIQQGGTTLKDFTQTDGKPGYFKQSLNVYGRAGEPCLTCETPIKSLTIGQRNTFYCPQCQR</sequence>
<reference evidence="18 19" key="1">
    <citation type="submission" date="2016-09" db="EMBL/GenBank/DDBJ databases">
        <title>Alteromonas lipolytica, a new species isolated from sea water.</title>
        <authorList>
            <person name="Wu Y.-H."/>
            <person name="Cheng H."/>
            <person name="Xu X.-W."/>
        </authorList>
    </citation>
    <scope>NUCLEOTIDE SEQUENCE [LARGE SCALE GENOMIC DNA]</scope>
    <source>
        <strain evidence="18 19">JW12</strain>
    </source>
</reference>
<dbReference type="SUPFAM" id="SSF46946">
    <property type="entry name" value="S13-like H2TH domain"/>
    <property type="match status" value="1"/>
</dbReference>
<gene>
    <name evidence="15" type="primary">mutM</name>
    <name evidence="15" type="synonym">fpg</name>
    <name evidence="18" type="ORF">BFC17_11585</name>
</gene>
<dbReference type="InterPro" id="IPR010979">
    <property type="entry name" value="Ribosomal_uS13-like_H2TH"/>
</dbReference>
<dbReference type="PANTHER" id="PTHR22993:SF9">
    <property type="entry name" value="FORMAMIDOPYRIMIDINE-DNA GLYCOSYLASE"/>
    <property type="match status" value="1"/>
</dbReference>
<feature type="binding site" evidence="15">
    <location>
        <position position="91"/>
    </location>
    <ligand>
        <name>DNA</name>
        <dbReference type="ChEBI" id="CHEBI:16991"/>
    </ligand>
</feature>
<dbReference type="Proteomes" id="UP000176037">
    <property type="component" value="Unassembled WGS sequence"/>
</dbReference>
<dbReference type="EMBL" id="MJIC01000009">
    <property type="protein sequence ID" value="OFI35407.1"/>
    <property type="molecule type" value="Genomic_DNA"/>
</dbReference>
<dbReference type="NCBIfam" id="TIGR00577">
    <property type="entry name" value="fpg"/>
    <property type="match status" value="1"/>
</dbReference>
<dbReference type="SUPFAM" id="SSF57716">
    <property type="entry name" value="Glucocorticoid receptor-like (DNA-binding domain)"/>
    <property type="match status" value="1"/>
</dbReference>
<comment type="function">
    <text evidence="15">Involved in base excision repair of DNA damaged by oxidation or by mutagenic agents. Acts as DNA glycosylase that recognizes and removes damaged bases. Has a preference for oxidized purines, such as 7,8-dihydro-8-oxoguanine (8-oxoG). Has AP (apurinic/apyrimidinic) lyase activity and introduces nicks in the DNA strand. Cleaves the DNA backbone by beta-delta elimination to generate a single-strand break at the site of the removed base with both 3'- and 5'-phosphates.</text>
</comment>
<dbReference type="GO" id="GO:0003684">
    <property type="term" value="F:damaged DNA binding"/>
    <property type="evidence" value="ECO:0007669"/>
    <property type="project" value="InterPro"/>
</dbReference>
<keyword evidence="11 15" id="KW-0456">Lyase</keyword>
<feature type="domain" description="Formamidopyrimidine-DNA glycosylase catalytic" evidence="17">
    <location>
        <begin position="2"/>
        <end position="113"/>
    </location>
</feature>
<dbReference type="CDD" id="cd08966">
    <property type="entry name" value="EcFpg-like_N"/>
    <property type="match status" value="1"/>
</dbReference>
<evidence type="ECO:0000259" key="16">
    <source>
        <dbReference type="PROSITE" id="PS51066"/>
    </source>
</evidence>
<dbReference type="InterPro" id="IPR020629">
    <property type="entry name" value="FPG_Glyclase"/>
</dbReference>
<dbReference type="InterPro" id="IPR000214">
    <property type="entry name" value="Znf_DNA_glyclase/AP_lyase"/>
</dbReference>
<comment type="subunit">
    <text evidence="3 15">Monomer.</text>
</comment>
<dbReference type="InterPro" id="IPR010663">
    <property type="entry name" value="Znf_FPG/IleRS"/>
</dbReference>
<keyword evidence="6 15" id="KW-0863">Zinc-finger</keyword>
<evidence type="ECO:0000256" key="1">
    <source>
        <dbReference type="ARBA" id="ARBA00001668"/>
    </source>
</evidence>
<keyword evidence="4 15" id="KW-0479">Metal-binding</keyword>
<dbReference type="InterPro" id="IPR035937">
    <property type="entry name" value="FPG_N"/>
</dbReference>
<dbReference type="EC" id="4.2.99.18" evidence="15"/>
<evidence type="ECO:0000256" key="4">
    <source>
        <dbReference type="ARBA" id="ARBA00022723"/>
    </source>
</evidence>
<dbReference type="RefSeq" id="WP_070175151.1">
    <property type="nucleotide sequence ID" value="NZ_BMJR01000006.1"/>
</dbReference>
<evidence type="ECO:0000313" key="19">
    <source>
        <dbReference type="Proteomes" id="UP000176037"/>
    </source>
</evidence>
<dbReference type="InterPro" id="IPR012319">
    <property type="entry name" value="FPG_cat"/>
</dbReference>
<organism evidence="18 19">
    <name type="scientific">Alteromonas lipolytica</name>
    <dbReference type="NCBI Taxonomy" id="1856405"/>
    <lineage>
        <taxon>Bacteria</taxon>
        <taxon>Pseudomonadati</taxon>
        <taxon>Pseudomonadota</taxon>
        <taxon>Gammaproteobacteria</taxon>
        <taxon>Alteromonadales</taxon>
        <taxon>Alteromonadaceae</taxon>
        <taxon>Alteromonas/Salinimonas group</taxon>
        <taxon>Alteromonas</taxon>
    </lineage>
</organism>
<feature type="active site" description="Proton donor" evidence="15">
    <location>
        <position position="3"/>
    </location>
</feature>
<dbReference type="SMART" id="SM01232">
    <property type="entry name" value="H2TH"/>
    <property type="match status" value="1"/>
</dbReference>
<dbReference type="GO" id="GO:0008270">
    <property type="term" value="F:zinc ion binding"/>
    <property type="evidence" value="ECO:0007669"/>
    <property type="project" value="UniProtKB-UniRule"/>
</dbReference>
<evidence type="ECO:0000256" key="5">
    <source>
        <dbReference type="ARBA" id="ARBA00022763"/>
    </source>
</evidence>
<evidence type="ECO:0000256" key="13">
    <source>
        <dbReference type="ARBA" id="ARBA00023295"/>
    </source>
</evidence>
<protein>
    <recommendedName>
        <fullName evidence="15">Formamidopyrimidine-DNA glycosylase</fullName>
        <shortName evidence="15">Fapy-DNA glycosylase</shortName>
        <ecNumber evidence="15">3.2.2.23</ecNumber>
    </recommendedName>
    <alternativeName>
        <fullName evidence="15">DNA-(apurinic or apyrimidinic site) lyase MutM</fullName>
        <shortName evidence="15">AP lyase MutM</shortName>
        <ecNumber evidence="15">4.2.99.18</ecNumber>
    </alternativeName>
</protein>
<dbReference type="PROSITE" id="PS51066">
    <property type="entry name" value="ZF_FPG_2"/>
    <property type="match status" value="1"/>
</dbReference>
<proteinExistence type="inferred from homology"/>
<dbReference type="Pfam" id="PF06831">
    <property type="entry name" value="H2TH"/>
    <property type="match status" value="1"/>
</dbReference>
<evidence type="ECO:0000313" key="18">
    <source>
        <dbReference type="EMBL" id="OFI35407.1"/>
    </source>
</evidence>
<dbReference type="GO" id="GO:0140078">
    <property type="term" value="F:class I DNA-(apurinic or apyrimidinic site) endonuclease activity"/>
    <property type="evidence" value="ECO:0007669"/>
    <property type="project" value="UniProtKB-EC"/>
</dbReference>
<feature type="active site" description="Proton donor; for beta-elimination activity" evidence="15">
    <location>
        <position position="57"/>
    </location>
</feature>
<dbReference type="SMART" id="SM00898">
    <property type="entry name" value="Fapy_DNA_glyco"/>
    <property type="match status" value="1"/>
</dbReference>
<feature type="binding site" evidence="15">
    <location>
        <position position="110"/>
    </location>
    <ligand>
        <name>DNA</name>
        <dbReference type="ChEBI" id="CHEBI:16991"/>
    </ligand>
</feature>
<evidence type="ECO:0000256" key="11">
    <source>
        <dbReference type="ARBA" id="ARBA00023239"/>
    </source>
</evidence>
<dbReference type="Gene3D" id="3.20.190.10">
    <property type="entry name" value="MutM-like, N-terminal"/>
    <property type="match status" value="1"/>
</dbReference>
<evidence type="ECO:0000256" key="2">
    <source>
        <dbReference type="ARBA" id="ARBA00009409"/>
    </source>
</evidence>
<dbReference type="Pfam" id="PF01149">
    <property type="entry name" value="Fapy_DNA_glyco"/>
    <property type="match status" value="1"/>
</dbReference>
<feature type="active site" description="Schiff-base intermediate with DNA" evidence="15">
    <location>
        <position position="2"/>
    </location>
</feature>
<name>A0A1E8FHH9_9ALTE</name>
<keyword evidence="10 15" id="KW-0234">DNA repair</keyword>